<dbReference type="PANTHER" id="PTHR37844">
    <property type="entry name" value="SER/THR PROTEIN PHOSPHATASE SUPERFAMILY (AFU_ORTHOLOGUE AFUA_1G14840)"/>
    <property type="match status" value="1"/>
</dbReference>
<evidence type="ECO:0000313" key="5">
    <source>
        <dbReference type="Proteomes" id="UP000628984"/>
    </source>
</evidence>
<reference evidence="4" key="2">
    <citation type="submission" date="2020-09" db="EMBL/GenBank/DDBJ databases">
        <authorList>
            <person name="Sun Q."/>
            <person name="Kim S."/>
        </authorList>
    </citation>
    <scope>NUCLEOTIDE SEQUENCE</scope>
    <source>
        <strain evidence="4">KCTC 23714</strain>
    </source>
</reference>
<dbReference type="Gene3D" id="3.60.21.10">
    <property type="match status" value="1"/>
</dbReference>
<sequence length="692" mass="76952">MTTLFIPFKTGRLLILADLHHEEGLDPFVMFGLDGLDWDSFDAVIIAGDIADDAARNWVPAIDFLSRYIMRERLCILPGNHDYFCMHLQADDDLHRIAAAADVQFLQKSELHHGATRILASTLWTDFALLGPDSVPQSTAVAQPWMPDYRSIFQAREGADGNGSLPEFITPEDTVEVHRDHRAWLEQKLAQPHFAGPDGETIVITHHGPSMLTAGKLTPQSPAFHSDLSDLIARFNPSRWYFGHSHRRLRAVQGSTVICNVSLGYPEDSRVPGEHPLSELCLFESKPHWPSAAEMEGKVGIEAMPVADTKVDVDHPSTRLPVSQSLGMSRIQIIHARFFPVSETQSVLEQRLTGFLKRWRRRPQSGPGSESGTLSGSQDIKENQQPLTALSNRDYQRITARAERFLECRRRASNLGHLKDADRERLRPLAAGVDVSTIPSRDLADEIAATVHAAMPWMAGATQVIWEAFHDCARSGRPLHFPPILLNGPHGIGKTVWARLVSDQIGVPAEVVNAGSENAGFGVAGVQRGWSNARPGKLIECILRHRMGNPMFFVDEIDKAGTATSDKGLSFSLEAALLSLLEPASNSMWACPFFEVAFDVRHVSWLFATNDISKISPPFLDRCRVVHVEAPTLEQLREFVRRVGTERGLSEDSIWAVLAALDQVATRHRPSLRTVLRLIDKAVWLQSRPRPN</sequence>
<evidence type="ECO:0000256" key="1">
    <source>
        <dbReference type="SAM" id="MobiDB-lite"/>
    </source>
</evidence>
<feature type="domain" description="ATPase AAA-type core" evidence="2">
    <location>
        <begin position="484"/>
        <end position="625"/>
    </location>
</feature>
<evidence type="ECO:0000313" key="4">
    <source>
        <dbReference type="EMBL" id="GGW40013.1"/>
    </source>
</evidence>
<dbReference type="InterPro" id="IPR003959">
    <property type="entry name" value="ATPase_AAA_core"/>
</dbReference>
<protein>
    <recommendedName>
        <fullName evidence="6">AAA+ ATPase domain-containing protein</fullName>
    </recommendedName>
</protein>
<dbReference type="EMBL" id="BMYQ01000011">
    <property type="protein sequence ID" value="GGW40013.1"/>
    <property type="molecule type" value="Genomic_DNA"/>
</dbReference>
<organism evidence="4 5">
    <name type="scientific">Gemmobacter lanyuensis</name>
    <dbReference type="NCBI Taxonomy" id="1054497"/>
    <lineage>
        <taxon>Bacteria</taxon>
        <taxon>Pseudomonadati</taxon>
        <taxon>Pseudomonadota</taxon>
        <taxon>Alphaproteobacteria</taxon>
        <taxon>Rhodobacterales</taxon>
        <taxon>Paracoccaceae</taxon>
        <taxon>Gemmobacter</taxon>
    </lineage>
</organism>
<dbReference type="GO" id="GO:0016887">
    <property type="term" value="F:ATP hydrolysis activity"/>
    <property type="evidence" value="ECO:0007669"/>
    <property type="project" value="InterPro"/>
</dbReference>
<dbReference type="SUPFAM" id="SSF52540">
    <property type="entry name" value="P-loop containing nucleoside triphosphate hydrolases"/>
    <property type="match status" value="1"/>
</dbReference>
<dbReference type="RefSeq" id="WP_189634732.1">
    <property type="nucleotide sequence ID" value="NZ_BMYQ01000011.1"/>
</dbReference>
<feature type="domain" description="Calcineurin-like phosphoesterase" evidence="3">
    <location>
        <begin position="12"/>
        <end position="247"/>
    </location>
</feature>
<evidence type="ECO:0008006" key="6">
    <source>
        <dbReference type="Google" id="ProtNLM"/>
    </source>
</evidence>
<feature type="compositionally biased region" description="Polar residues" evidence="1">
    <location>
        <begin position="366"/>
        <end position="379"/>
    </location>
</feature>
<dbReference type="GO" id="GO:0005524">
    <property type="term" value="F:ATP binding"/>
    <property type="evidence" value="ECO:0007669"/>
    <property type="project" value="InterPro"/>
</dbReference>
<dbReference type="Pfam" id="PF00004">
    <property type="entry name" value="AAA"/>
    <property type="match status" value="1"/>
</dbReference>
<keyword evidence="5" id="KW-1185">Reference proteome</keyword>
<evidence type="ECO:0000259" key="3">
    <source>
        <dbReference type="Pfam" id="PF00149"/>
    </source>
</evidence>
<dbReference type="PANTHER" id="PTHR37844:SF2">
    <property type="entry name" value="SER_THR PROTEIN PHOSPHATASE SUPERFAMILY (AFU_ORTHOLOGUE AFUA_1G14840)"/>
    <property type="match status" value="1"/>
</dbReference>
<dbReference type="InterPro" id="IPR029052">
    <property type="entry name" value="Metallo-depent_PP-like"/>
</dbReference>
<accession>A0A918IZM6</accession>
<reference evidence="4" key="1">
    <citation type="journal article" date="2014" name="Int. J. Syst. Evol. Microbiol.">
        <title>Complete genome sequence of Corynebacterium casei LMG S-19264T (=DSM 44701T), isolated from a smear-ripened cheese.</title>
        <authorList>
            <consortium name="US DOE Joint Genome Institute (JGI-PGF)"/>
            <person name="Walter F."/>
            <person name="Albersmeier A."/>
            <person name="Kalinowski J."/>
            <person name="Ruckert C."/>
        </authorList>
    </citation>
    <scope>NUCLEOTIDE SEQUENCE</scope>
    <source>
        <strain evidence="4">KCTC 23714</strain>
    </source>
</reference>
<proteinExistence type="predicted"/>
<evidence type="ECO:0000259" key="2">
    <source>
        <dbReference type="Pfam" id="PF00004"/>
    </source>
</evidence>
<name>A0A918IZM6_9RHOB</name>
<gene>
    <name evidence="4" type="ORF">GCM10011452_30530</name>
</gene>
<dbReference type="SUPFAM" id="SSF56300">
    <property type="entry name" value="Metallo-dependent phosphatases"/>
    <property type="match status" value="1"/>
</dbReference>
<comment type="caution">
    <text evidence="4">The sequence shown here is derived from an EMBL/GenBank/DDBJ whole genome shotgun (WGS) entry which is preliminary data.</text>
</comment>
<dbReference type="InterPro" id="IPR027417">
    <property type="entry name" value="P-loop_NTPase"/>
</dbReference>
<dbReference type="Pfam" id="PF00149">
    <property type="entry name" value="Metallophos"/>
    <property type="match status" value="1"/>
</dbReference>
<dbReference type="Proteomes" id="UP000628984">
    <property type="component" value="Unassembled WGS sequence"/>
</dbReference>
<dbReference type="Gene3D" id="3.40.50.300">
    <property type="entry name" value="P-loop containing nucleotide triphosphate hydrolases"/>
    <property type="match status" value="1"/>
</dbReference>
<dbReference type="InterPro" id="IPR004843">
    <property type="entry name" value="Calcineurin-like_PHP"/>
</dbReference>
<feature type="region of interest" description="Disordered" evidence="1">
    <location>
        <begin position="359"/>
        <end position="379"/>
    </location>
</feature>
<dbReference type="AlphaFoldDB" id="A0A918IZM6"/>